<keyword evidence="3" id="KW-1185">Reference proteome</keyword>
<proteinExistence type="predicted"/>
<dbReference type="SUPFAM" id="SSF52058">
    <property type="entry name" value="L domain-like"/>
    <property type="match status" value="1"/>
</dbReference>
<dbReference type="AlphaFoldDB" id="A0AAV2C7Y9"/>
<dbReference type="InterPro" id="IPR053781">
    <property type="entry name" value="F-box_AtFBL13-like"/>
</dbReference>
<dbReference type="Gene3D" id="3.80.10.10">
    <property type="entry name" value="Ribonuclease Inhibitor"/>
    <property type="match status" value="1"/>
</dbReference>
<dbReference type="PANTHER" id="PTHR32212">
    <property type="entry name" value="CYCLIN-LIKE F-BOX"/>
    <property type="match status" value="1"/>
</dbReference>
<sequence>MAGNSKVSKISKRSRVVKEVDGLSDLPDNILHHILSFLDTKSAVQTSLLSRRWRCCWKHVPVLYFRPLSFTTYSSFRKHVCRVLSRRFHNTPVRNVTFEVYEDEWNDIFQKTFEKIMKYAASNGDGGGLHSLTIICDEFFELDFREHLADCITAAHHNESLKTMKLVGCNLKTGALDLGFRSLTTLELYKCSLETVNPFANLPCLNYLKILECFVYHTDFLMISGLQLLDLEIKIDFYDEYEVLAPKLKSLRLCLWGDNLHNYLPKLTVPVLDHANIYLWWNRPDIEASMVEVNRAFVDFLLTLRNAESVKLRFDKFGAGDEDWEEHHFPLRRIKALLETEVPSFTRLKSLTIQSAHQDKPPEYLTR</sequence>
<dbReference type="Proteomes" id="UP001497516">
    <property type="component" value="Chromosome 1"/>
</dbReference>
<dbReference type="Pfam" id="PF00646">
    <property type="entry name" value="F-box"/>
    <property type="match status" value="1"/>
</dbReference>
<evidence type="ECO:0000313" key="2">
    <source>
        <dbReference type="EMBL" id="CAL1352214.1"/>
    </source>
</evidence>
<gene>
    <name evidence="2" type="ORF">LTRI10_LOCUS202</name>
</gene>
<dbReference type="EMBL" id="OZ034813">
    <property type="protein sequence ID" value="CAL1352214.1"/>
    <property type="molecule type" value="Genomic_DNA"/>
</dbReference>
<dbReference type="SMART" id="SM00256">
    <property type="entry name" value="FBOX"/>
    <property type="match status" value="1"/>
</dbReference>
<dbReference type="PANTHER" id="PTHR32212:SF461">
    <property type="entry name" value="F-BOX DOMAIN-CONTAINING PROTEIN"/>
    <property type="match status" value="1"/>
</dbReference>
<organism evidence="2 3">
    <name type="scientific">Linum trigynum</name>
    <dbReference type="NCBI Taxonomy" id="586398"/>
    <lineage>
        <taxon>Eukaryota</taxon>
        <taxon>Viridiplantae</taxon>
        <taxon>Streptophyta</taxon>
        <taxon>Embryophyta</taxon>
        <taxon>Tracheophyta</taxon>
        <taxon>Spermatophyta</taxon>
        <taxon>Magnoliopsida</taxon>
        <taxon>eudicotyledons</taxon>
        <taxon>Gunneridae</taxon>
        <taxon>Pentapetalae</taxon>
        <taxon>rosids</taxon>
        <taxon>fabids</taxon>
        <taxon>Malpighiales</taxon>
        <taxon>Linaceae</taxon>
        <taxon>Linum</taxon>
    </lineage>
</organism>
<reference evidence="2 3" key="1">
    <citation type="submission" date="2024-04" db="EMBL/GenBank/DDBJ databases">
        <authorList>
            <person name="Fracassetti M."/>
        </authorList>
    </citation>
    <scope>NUCLEOTIDE SEQUENCE [LARGE SCALE GENOMIC DNA]</scope>
</reference>
<dbReference type="CDD" id="cd22160">
    <property type="entry name" value="F-box_AtFBL13-like"/>
    <property type="match status" value="1"/>
</dbReference>
<protein>
    <recommendedName>
        <fullName evidence="1">F-box domain-containing protein</fullName>
    </recommendedName>
</protein>
<accession>A0AAV2C7Y9</accession>
<dbReference type="InterPro" id="IPR036047">
    <property type="entry name" value="F-box-like_dom_sf"/>
</dbReference>
<name>A0AAV2C7Y9_9ROSI</name>
<dbReference type="SUPFAM" id="SSF81383">
    <property type="entry name" value="F-box domain"/>
    <property type="match status" value="1"/>
</dbReference>
<dbReference type="Gene3D" id="1.20.1280.50">
    <property type="match status" value="1"/>
</dbReference>
<feature type="domain" description="F-box" evidence="1">
    <location>
        <begin position="20"/>
        <end position="68"/>
    </location>
</feature>
<evidence type="ECO:0000259" key="1">
    <source>
        <dbReference type="PROSITE" id="PS50181"/>
    </source>
</evidence>
<evidence type="ECO:0000313" key="3">
    <source>
        <dbReference type="Proteomes" id="UP001497516"/>
    </source>
</evidence>
<dbReference type="InterPro" id="IPR001810">
    <property type="entry name" value="F-box_dom"/>
</dbReference>
<dbReference type="InterPro" id="IPR032675">
    <property type="entry name" value="LRR_dom_sf"/>
</dbReference>
<dbReference type="PROSITE" id="PS50181">
    <property type="entry name" value="FBOX"/>
    <property type="match status" value="1"/>
</dbReference>